<dbReference type="AlphaFoldDB" id="A0A841LIM9"/>
<evidence type="ECO:0000313" key="2">
    <source>
        <dbReference type="EMBL" id="MBB6229082.1"/>
    </source>
</evidence>
<evidence type="ECO:0000256" key="1">
    <source>
        <dbReference type="SAM" id="SignalP"/>
    </source>
</evidence>
<name>A0A841LIM9_9SPHN</name>
<evidence type="ECO:0008006" key="4">
    <source>
        <dbReference type="Google" id="ProtNLM"/>
    </source>
</evidence>
<protein>
    <recommendedName>
        <fullName evidence="4">DUF4198 domain-containing protein</fullName>
    </recommendedName>
</protein>
<feature type="chain" id="PRO_5032515464" description="DUF4198 domain-containing protein" evidence="1">
    <location>
        <begin position="20"/>
        <end position="219"/>
    </location>
</feature>
<dbReference type="RefSeq" id="WP_184202491.1">
    <property type="nucleotide sequence ID" value="NZ_JACIIV010000031.1"/>
</dbReference>
<comment type="caution">
    <text evidence="2">The sequence shown here is derived from an EMBL/GenBank/DDBJ whole genome shotgun (WGS) entry which is preliminary data.</text>
</comment>
<dbReference type="Proteomes" id="UP000538147">
    <property type="component" value="Unassembled WGS sequence"/>
</dbReference>
<reference evidence="2 3" key="1">
    <citation type="submission" date="2020-08" db="EMBL/GenBank/DDBJ databases">
        <title>Genomic Encyclopedia of Type Strains, Phase IV (KMG-IV): sequencing the most valuable type-strain genomes for metagenomic binning, comparative biology and taxonomic classification.</title>
        <authorList>
            <person name="Goeker M."/>
        </authorList>
    </citation>
    <scope>NUCLEOTIDE SEQUENCE [LARGE SCALE GENOMIC DNA]</scope>
    <source>
        <strain evidence="2 3">DSM 102189</strain>
    </source>
</reference>
<proteinExistence type="predicted"/>
<organism evidence="2 3">
    <name type="scientific">Polymorphobacter multimanifer</name>
    <dbReference type="NCBI Taxonomy" id="1070431"/>
    <lineage>
        <taxon>Bacteria</taxon>
        <taxon>Pseudomonadati</taxon>
        <taxon>Pseudomonadota</taxon>
        <taxon>Alphaproteobacteria</taxon>
        <taxon>Sphingomonadales</taxon>
        <taxon>Sphingosinicellaceae</taxon>
        <taxon>Polymorphobacter</taxon>
    </lineage>
</organism>
<dbReference type="EMBL" id="JACIIV010000031">
    <property type="protein sequence ID" value="MBB6229082.1"/>
    <property type="molecule type" value="Genomic_DNA"/>
</dbReference>
<keyword evidence="3" id="KW-1185">Reference proteome</keyword>
<feature type="signal peptide" evidence="1">
    <location>
        <begin position="1"/>
        <end position="19"/>
    </location>
</feature>
<evidence type="ECO:0000313" key="3">
    <source>
        <dbReference type="Proteomes" id="UP000538147"/>
    </source>
</evidence>
<keyword evidence="1" id="KW-0732">Signal</keyword>
<gene>
    <name evidence="2" type="ORF">FHS79_003281</name>
</gene>
<accession>A0A841LIM9</accession>
<sequence>MKRPLFAVLLLGLASATQAHEVWIERDCAGPARIYLGEPAEALPAGGDPEFDKLTAPRLVPTVAGSLVRKAGFIEVAVPPGDVRVIDDNVFAPWSEDGKKAGIVYFARAGRSETRAAMPFEIVPVARDADRFTLQRDGKAVKNMTMTVISPDKWSKLVVADAEGVVTVPVREAGRYLISATQKEEAEAVLPGGAVSIVHRTATTSFVTAGAGKGMPACR</sequence>